<dbReference type="InterPro" id="IPR050072">
    <property type="entry name" value="Peptidase_M20A"/>
</dbReference>
<dbReference type="NCBIfam" id="NF005913">
    <property type="entry name" value="PRK07906.1"/>
    <property type="match status" value="1"/>
</dbReference>
<dbReference type="InterPro" id="IPR002933">
    <property type="entry name" value="Peptidase_M20"/>
</dbReference>
<keyword evidence="4" id="KW-0378">Hydrolase</keyword>
<evidence type="ECO:0000256" key="3">
    <source>
        <dbReference type="ARBA" id="ARBA00022723"/>
    </source>
</evidence>
<dbReference type="Pfam" id="PF07687">
    <property type="entry name" value="M20_dimer"/>
    <property type="match status" value="1"/>
</dbReference>
<dbReference type="Pfam" id="PF01546">
    <property type="entry name" value="Peptidase_M20"/>
    <property type="match status" value="1"/>
</dbReference>
<gene>
    <name evidence="7" type="ORF">CGZ91_07890</name>
</gene>
<dbReference type="InterPro" id="IPR001261">
    <property type="entry name" value="ArgE/DapE_CS"/>
</dbReference>
<comment type="caution">
    <text evidence="7">The sequence shown here is derived from an EMBL/GenBank/DDBJ whole genome shotgun (WGS) entry which is preliminary data.</text>
</comment>
<keyword evidence="3" id="KW-0479">Metal-binding</keyword>
<feature type="domain" description="Peptidase M20 dimerisation" evidence="6">
    <location>
        <begin position="203"/>
        <end position="340"/>
    </location>
</feature>
<evidence type="ECO:0000256" key="1">
    <source>
        <dbReference type="ARBA" id="ARBA00001947"/>
    </source>
</evidence>
<keyword evidence="8" id="KW-1185">Reference proteome</keyword>
<proteinExistence type="inferred from homology"/>
<evidence type="ECO:0000313" key="8">
    <source>
        <dbReference type="Proteomes" id="UP000216300"/>
    </source>
</evidence>
<dbReference type="InterPro" id="IPR011650">
    <property type="entry name" value="Peptidase_M20_dimer"/>
</dbReference>
<evidence type="ECO:0000313" key="7">
    <source>
        <dbReference type="EMBL" id="OYN91342.1"/>
    </source>
</evidence>
<dbReference type="OrthoDB" id="7055905at2"/>
<dbReference type="SUPFAM" id="SSF53187">
    <property type="entry name" value="Zn-dependent exopeptidases"/>
    <property type="match status" value="1"/>
</dbReference>
<evidence type="ECO:0000259" key="6">
    <source>
        <dbReference type="Pfam" id="PF07687"/>
    </source>
</evidence>
<comment type="similarity">
    <text evidence="2">Belongs to the peptidase M20A family.</text>
</comment>
<dbReference type="GO" id="GO:0046872">
    <property type="term" value="F:metal ion binding"/>
    <property type="evidence" value="ECO:0007669"/>
    <property type="project" value="UniProtKB-KW"/>
</dbReference>
<dbReference type="FunFam" id="1.10.150.900:FF:000002">
    <property type="entry name" value="M20/M25/M40 family peptidase"/>
    <property type="match status" value="1"/>
</dbReference>
<dbReference type="InterPro" id="IPR036264">
    <property type="entry name" value="Bact_exopeptidase_dim_dom"/>
</dbReference>
<evidence type="ECO:0000256" key="5">
    <source>
        <dbReference type="ARBA" id="ARBA00022833"/>
    </source>
</evidence>
<dbReference type="PANTHER" id="PTHR43808:SF8">
    <property type="entry name" value="PEPTIDASE M20 DIMERISATION DOMAIN-CONTAINING PROTEIN"/>
    <property type="match status" value="1"/>
</dbReference>
<dbReference type="GO" id="GO:0016787">
    <property type="term" value="F:hydrolase activity"/>
    <property type="evidence" value="ECO:0007669"/>
    <property type="project" value="UniProtKB-KW"/>
</dbReference>
<name>A0A255EPE9_9ACTN</name>
<dbReference type="RefSeq" id="WP_094453965.1">
    <property type="nucleotide sequence ID" value="NZ_NMVJ01000006.1"/>
</dbReference>
<evidence type="ECO:0000256" key="4">
    <source>
        <dbReference type="ARBA" id="ARBA00022801"/>
    </source>
</evidence>
<accession>A0A255EPE9</accession>
<evidence type="ECO:0000256" key="2">
    <source>
        <dbReference type="ARBA" id="ARBA00006247"/>
    </source>
</evidence>
<organism evidence="7 8">
    <name type="scientific">Parenemella sanctibonifatiensis</name>
    <dbReference type="NCBI Taxonomy" id="2016505"/>
    <lineage>
        <taxon>Bacteria</taxon>
        <taxon>Bacillati</taxon>
        <taxon>Actinomycetota</taxon>
        <taxon>Actinomycetes</taxon>
        <taxon>Propionibacteriales</taxon>
        <taxon>Propionibacteriaceae</taxon>
        <taxon>Parenemella</taxon>
    </lineage>
</organism>
<reference evidence="7 8" key="1">
    <citation type="submission" date="2017-07" db="EMBL/GenBank/DDBJ databases">
        <title>Draft whole genome sequences of clinical Proprionibacteriaceae strains.</title>
        <authorList>
            <person name="Bernier A.-M."/>
            <person name="Bernard K."/>
            <person name="Domingo M.-C."/>
        </authorList>
    </citation>
    <scope>NUCLEOTIDE SEQUENCE [LARGE SCALE GENOMIC DNA]</scope>
    <source>
        <strain evidence="7 8">NML 150081</strain>
    </source>
</reference>
<dbReference type="PANTHER" id="PTHR43808">
    <property type="entry name" value="ACETYLORNITHINE DEACETYLASE"/>
    <property type="match status" value="1"/>
</dbReference>
<protein>
    <recommendedName>
        <fullName evidence="6">Peptidase M20 dimerisation domain-containing protein</fullName>
    </recommendedName>
</protein>
<keyword evidence="5" id="KW-0862">Zinc</keyword>
<dbReference type="Gene3D" id="3.30.70.360">
    <property type="match status" value="1"/>
</dbReference>
<dbReference type="AlphaFoldDB" id="A0A255EPE9"/>
<sequence>MISPDASTVARPDAEVVELCSELIRIDTSNYGNDDGPGERDAAEYVAAKLDEVGIESQLYESEHRRTTLIANWEPEGCDPSLPPLLLHGHLDVVPAARDQWSVDPFAGEIKDGCVWGRGAVDMKDFDAMMLSVIRDRVRTNRPTRRPIRLAFTADEEAGSVKGAVWLVENHPDTVADCKEAIGEVGGFSITIRDDLRLYLIQTAEKGIAWLKLIADGHAGHGSFRNDDNAVTELASAISRIGNYQWPNRLAPAQQAFLENVSEALEVDLDYDDVEPTLRKLGSISRMVGATMANSANPTMLESGYKVNVIPSQATAGVDGRFIPGYEEEFFSTIKELIGEKVRYEMINRQPAVETEFAGDLVTAMQAAIGSEDPHGKAIPYLMSGGTDAKGWARLGITHLGFAPLKLPAELDFVSMFHGVDERVPTASLEFGARVFDHFLEQA</sequence>
<dbReference type="Gene3D" id="1.10.150.900">
    <property type="match status" value="1"/>
</dbReference>
<dbReference type="Proteomes" id="UP000216300">
    <property type="component" value="Unassembled WGS sequence"/>
</dbReference>
<dbReference type="SUPFAM" id="SSF55031">
    <property type="entry name" value="Bacterial exopeptidase dimerisation domain"/>
    <property type="match status" value="1"/>
</dbReference>
<dbReference type="PROSITE" id="PS00758">
    <property type="entry name" value="ARGE_DAPE_CPG2_1"/>
    <property type="match status" value="1"/>
</dbReference>
<comment type="cofactor">
    <cofactor evidence="1">
        <name>Zn(2+)</name>
        <dbReference type="ChEBI" id="CHEBI:29105"/>
    </cofactor>
</comment>
<dbReference type="EMBL" id="NMVJ01000006">
    <property type="protein sequence ID" value="OYN91342.1"/>
    <property type="molecule type" value="Genomic_DNA"/>
</dbReference>
<dbReference type="Gene3D" id="3.40.630.10">
    <property type="entry name" value="Zn peptidases"/>
    <property type="match status" value="1"/>
</dbReference>